<dbReference type="EMBL" id="GG684041">
    <property type="protein sequence ID" value="EER01453.1"/>
    <property type="molecule type" value="Genomic_DNA"/>
</dbReference>
<evidence type="ECO:0000313" key="1">
    <source>
        <dbReference type="EMBL" id="EER01453.1"/>
    </source>
</evidence>
<gene>
    <name evidence="1" type="ORF">Pmar_PMAR025057</name>
</gene>
<evidence type="ECO:0000313" key="2">
    <source>
        <dbReference type="Proteomes" id="UP000007800"/>
    </source>
</evidence>
<name>C5LP90_PERM5</name>
<proteinExistence type="predicted"/>
<protein>
    <submittedName>
        <fullName evidence="1">Uncharacterized protein</fullName>
    </submittedName>
</protein>
<dbReference type="AlphaFoldDB" id="C5LP90"/>
<dbReference type="RefSeq" id="XP_002768735.1">
    <property type="nucleotide sequence ID" value="XM_002768689.1"/>
</dbReference>
<dbReference type="Proteomes" id="UP000007800">
    <property type="component" value="Unassembled WGS sequence"/>
</dbReference>
<organism evidence="2">
    <name type="scientific">Perkinsus marinus (strain ATCC 50983 / TXsc)</name>
    <dbReference type="NCBI Taxonomy" id="423536"/>
    <lineage>
        <taxon>Eukaryota</taxon>
        <taxon>Sar</taxon>
        <taxon>Alveolata</taxon>
        <taxon>Perkinsozoa</taxon>
        <taxon>Perkinsea</taxon>
        <taxon>Perkinsida</taxon>
        <taxon>Perkinsidae</taxon>
        <taxon>Perkinsus</taxon>
    </lineage>
</organism>
<sequence>MADTLARETEAFRAIFPASCPTVLRDALIDRLLALGVGTADLSTLVSKPDMLKNTIVDVLCPIGEKETADQKQLRLIRGLRIESALQGAAKAFSNKHGPAAQGQLEYMERISKRYGGAASPGLVVSRGEARFRIGNSDRSTGGKKPVVDVNGNIQWIPDSATGGRKPRNLSELWFGLLPILLCIDTSCNVNGGPWVLHYLQELCRVSML</sequence>
<dbReference type="InParanoid" id="C5LP90"/>
<dbReference type="GeneID" id="9039949"/>
<keyword evidence="2" id="KW-1185">Reference proteome</keyword>
<reference evidence="1 2" key="1">
    <citation type="submission" date="2008-07" db="EMBL/GenBank/DDBJ databases">
        <authorList>
            <person name="El-Sayed N."/>
            <person name="Caler E."/>
            <person name="Inman J."/>
            <person name="Amedeo P."/>
            <person name="Hass B."/>
            <person name="Wortman J."/>
        </authorList>
    </citation>
    <scope>NUCLEOTIDE SEQUENCE [LARGE SCALE GENOMIC DNA]</scope>
    <source>
        <strain evidence="2">ATCC 50983 / TXsc</strain>
    </source>
</reference>
<accession>C5LP90</accession>